<evidence type="ECO:0000313" key="3">
    <source>
        <dbReference type="Proteomes" id="UP000677228"/>
    </source>
</evidence>
<dbReference type="Proteomes" id="UP000682733">
    <property type="component" value="Unassembled WGS sequence"/>
</dbReference>
<proteinExistence type="predicted"/>
<evidence type="ECO:0000313" key="2">
    <source>
        <dbReference type="EMBL" id="CAF3534460.1"/>
    </source>
</evidence>
<protein>
    <submittedName>
        <fullName evidence="1">Uncharacterized protein</fullName>
    </submittedName>
</protein>
<organism evidence="1 3">
    <name type="scientific">Didymodactylos carnosus</name>
    <dbReference type="NCBI Taxonomy" id="1234261"/>
    <lineage>
        <taxon>Eukaryota</taxon>
        <taxon>Metazoa</taxon>
        <taxon>Spiralia</taxon>
        <taxon>Gnathifera</taxon>
        <taxon>Rotifera</taxon>
        <taxon>Eurotatoria</taxon>
        <taxon>Bdelloidea</taxon>
        <taxon>Philodinida</taxon>
        <taxon>Philodinidae</taxon>
        <taxon>Didymodactylos</taxon>
    </lineage>
</organism>
<accession>A0A8S2CX60</accession>
<dbReference type="Proteomes" id="UP000677228">
    <property type="component" value="Unassembled WGS sequence"/>
</dbReference>
<evidence type="ECO:0000313" key="1">
    <source>
        <dbReference type="EMBL" id="CAF0755261.1"/>
    </source>
</evidence>
<name>A0A8S2CX60_9BILA</name>
<sequence length="204" mass="23381">MKTVFTEKSLPSVIIQEDNDFPVSMPCAVYGAYCGREHEENEEKIYVNKEIIECSQYAFERKDVVKYAAIILFTIIHEIGHWSFHHFACNMDHDLATPKGVLMEEAGEAIEFLLFGFRIQHYGPEDPKFMVIGTEFDNNLENHTSLTIPITLLVKATVLDEELMKFTFKRVFNAVDEPTLIAATANSVTDNSRKRVFNPCDKTY</sequence>
<dbReference type="EMBL" id="CAJNOK010000467">
    <property type="protein sequence ID" value="CAF0755261.1"/>
    <property type="molecule type" value="Genomic_DNA"/>
</dbReference>
<gene>
    <name evidence="1" type="ORF">OVA965_LOCUS2247</name>
    <name evidence="2" type="ORF">TMI583_LOCUS2247</name>
</gene>
<reference evidence="1" key="1">
    <citation type="submission" date="2021-02" db="EMBL/GenBank/DDBJ databases">
        <authorList>
            <person name="Nowell W R."/>
        </authorList>
    </citation>
    <scope>NUCLEOTIDE SEQUENCE</scope>
</reference>
<dbReference type="EMBL" id="CAJOBA010000467">
    <property type="protein sequence ID" value="CAF3534460.1"/>
    <property type="molecule type" value="Genomic_DNA"/>
</dbReference>
<comment type="caution">
    <text evidence="1">The sequence shown here is derived from an EMBL/GenBank/DDBJ whole genome shotgun (WGS) entry which is preliminary data.</text>
</comment>
<dbReference type="AlphaFoldDB" id="A0A8S2CX60"/>